<dbReference type="AlphaFoldDB" id="A0A077Z4A1"/>
<keyword evidence="3" id="KW-0862">Zinc</keyword>
<dbReference type="OrthoDB" id="6154864at2759"/>
<dbReference type="PANTHER" id="PTHR47160:SF10">
    <property type="entry name" value="MULE TRANSPOSASE DOMAIN-CONTAINING PROTEIN"/>
    <property type="match status" value="1"/>
</dbReference>
<sequence length="469" mass="53660">MSGSTTLSLRNREKFVHEGHMYTLDRLNEHLRTKSWRCDKRYTYKCRARLHTWADTGKVIRLVNEHNHESDPAYVAAITVRNAALQRAETTMDTPAVIINEVANGIPVSVKEQMPSNCALRQAIRRRRKAVEAAPPMPVGVASVVIPKDYQTYGDQERFLLFDSGLGDEQRILVFGRQSAGQWSSQMKHIVADGTFRIAPPEFAQVYVIMAERGGFVLPVLYALLPNKHELTYRRMFESIKAAWPQFDPETITLDFEQAAMNAATATFPSVQVYGCFFHFARRLKRQLSEQGLLSAYNSDANLAIGARMIASLAFMPTEHLEEGITELSRVLQSELLPVLAWFENAYVGRAKESGGRDTPPFPPNVWSIYESMLTGRDRMNNFVEATHRRMRRIFGCNSPTIWRFIEGIRKIQTGGDVEYERYVAGVQPPRQRAQYDRDRVRLYGLVETYRSRTIVEHLRAVAHNFLMH</sequence>
<dbReference type="GO" id="GO:0008270">
    <property type="term" value="F:zinc ion binding"/>
    <property type="evidence" value="ECO:0007669"/>
    <property type="project" value="UniProtKB-KW"/>
</dbReference>
<dbReference type="Proteomes" id="UP000030665">
    <property type="component" value="Unassembled WGS sequence"/>
</dbReference>
<reference evidence="6" key="1">
    <citation type="submission" date="2014-01" db="EMBL/GenBank/DDBJ databases">
        <authorList>
            <person name="Aslett M."/>
        </authorList>
    </citation>
    <scope>NUCLEOTIDE SEQUENCE</scope>
</reference>
<evidence type="ECO:0000313" key="7">
    <source>
        <dbReference type="Proteomes" id="UP000030665"/>
    </source>
</evidence>
<keyword evidence="1" id="KW-0479">Metal-binding</keyword>
<evidence type="ECO:0000256" key="1">
    <source>
        <dbReference type="ARBA" id="ARBA00022723"/>
    </source>
</evidence>
<dbReference type="EMBL" id="HG805923">
    <property type="protein sequence ID" value="CDW54901.1"/>
    <property type="molecule type" value="Genomic_DNA"/>
</dbReference>
<dbReference type="STRING" id="36087.A0A077Z4A1"/>
<evidence type="ECO:0000313" key="6">
    <source>
        <dbReference type="EMBL" id="CDW54901.1"/>
    </source>
</evidence>
<proteinExistence type="predicted"/>
<dbReference type="InterPro" id="IPR007588">
    <property type="entry name" value="Znf_FLYWCH"/>
</dbReference>
<reference evidence="6" key="2">
    <citation type="submission" date="2014-03" db="EMBL/GenBank/DDBJ databases">
        <title>The whipworm genome and dual-species transcriptomics of an intimate host-pathogen interaction.</title>
        <authorList>
            <person name="Foth B.J."/>
            <person name="Tsai I.J."/>
            <person name="Reid A.J."/>
            <person name="Bancroft A.J."/>
            <person name="Nichol S."/>
            <person name="Tracey A."/>
            <person name="Holroyd N."/>
            <person name="Cotton J.A."/>
            <person name="Stanley E.J."/>
            <person name="Zarowiecki M."/>
            <person name="Liu J.Z."/>
            <person name="Huckvale T."/>
            <person name="Cooper P.J."/>
            <person name="Grencis R.K."/>
            <person name="Berriman M."/>
        </authorList>
    </citation>
    <scope>NUCLEOTIDE SEQUENCE [LARGE SCALE GENOMIC DNA]</scope>
</reference>
<feature type="domain" description="MULE transposase" evidence="5">
    <location>
        <begin position="190"/>
        <end position="281"/>
    </location>
</feature>
<evidence type="ECO:0000259" key="5">
    <source>
        <dbReference type="Pfam" id="PF10551"/>
    </source>
</evidence>
<dbReference type="Pfam" id="PF10551">
    <property type="entry name" value="MULE"/>
    <property type="match status" value="1"/>
</dbReference>
<feature type="domain" description="FLYWCH-type" evidence="4">
    <location>
        <begin position="8"/>
        <end position="68"/>
    </location>
</feature>
<dbReference type="Gene3D" id="2.20.25.240">
    <property type="match status" value="1"/>
</dbReference>
<dbReference type="InterPro" id="IPR018289">
    <property type="entry name" value="MULE_transposase_dom"/>
</dbReference>
<accession>A0A077Z4A1</accession>
<keyword evidence="2" id="KW-0863">Zinc-finger</keyword>
<keyword evidence="7" id="KW-1185">Reference proteome</keyword>
<evidence type="ECO:0000256" key="3">
    <source>
        <dbReference type="ARBA" id="ARBA00022833"/>
    </source>
</evidence>
<organism evidence="6 7">
    <name type="scientific">Trichuris trichiura</name>
    <name type="common">Whipworm</name>
    <name type="synonym">Trichocephalus trichiurus</name>
    <dbReference type="NCBI Taxonomy" id="36087"/>
    <lineage>
        <taxon>Eukaryota</taxon>
        <taxon>Metazoa</taxon>
        <taxon>Ecdysozoa</taxon>
        <taxon>Nematoda</taxon>
        <taxon>Enoplea</taxon>
        <taxon>Dorylaimia</taxon>
        <taxon>Trichinellida</taxon>
        <taxon>Trichuridae</taxon>
        <taxon>Trichuris</taxon>
    </lineage>
</organism>
<dbReference type="Pfam" id="PF04500">
    <property type="entry name" value="FLYWCH"/>
    <property type="match status" value="1"/>
</dbReference>
<evidence type="ECO:0000259" key="4">
    <source>
        <dbReference type="Pfam" id="PF04500"/>
    </source>
</evidence>
<protein>
    <submittedName>
        <fullName evidence="6">MULE and FLYWCH domain containing protein</fullName>
    </submittedName>
</protein>
<dbReference type="PANTHER" id="PTHR47160">
    <property type="entry name" value="PUTATIVE-RELATED"/>
    <property type="match status" value="1"/>
</dbReference>
<gene>
    <name evidence="6" type="ORF">TTRE_0000317101</name>
</gene>
<name>A0A077Z4A1_TRITR</name>
<evidence type="ECO:0000256" key="2">
    <source>
        <dbReference type="ARBA" id="ARBA00022771"/>
    </source>
</evidence>